<evidence type="ECO:0000259" key="1">
    <source>
        <dbReference type="SMART" id="SM00481"/>
    </source>
</evidence>
<comment type="caution">
    <text evidence="2">The sequence shown here is derived from an EMBL/GenBank/DDBJ whole genome shotgun (WGS) entry which is preliminary data.</text>
</comment>
<reference evidence="2" key="2">
    <citation type="submission" date="2021-04" db="EMBL/GenBank/DDBJ databases">
        <authorList>
            <person name="Gilroy R."/>
        </authorList>
    </citation>
    <scope>NUCLEOTIDE SEQUENCE</scope>
    <source>
        <strain evidence="2">B5-657</strain>
    </source>
</reference>
<feature type="domain" description="Polymerase/histidinol phosphatase N-terminal" evidence="1">
    <location>
        <begin position="4"/>
        <end position="69"/>
    </location>
</feature>
<evidence type="ECO:0000313" key="2">
    <source>
        <dbReference type="EMBL" id="MBU3803302.1"/>
    </source>
</evidence>
<dbReference type="InterPro" id="IPR052018">
    <property type="entry name" value="PHP_domain"/>
</dbReference>
<reference evidence="2" key="1">
    <citation type="journal article" date="2021" name="PeerJ">
        <title>Extensive microbial diversity within the chicken gut microbiome revealed by metagenomics and culture.</title>
        <authorList>
            <person name="Gilroy R."/>
            <person name="Ravi A."/>
            <person name="Getino M."/>
            <person name="Pursley I."/>
            <person name="Horton D.L."/>
            <person name="Alikhan N.F."/>
            <person name="Baker D."/>
            <person name="Gharbi K."/>
            <person name="Hall N."/>
            <person name="Watson M."/>
            <person name="Adriaenssens E.M."/>
            <person name="Foster-Nyarko E."/>
            <person name="Jarju S."/>
            <person name="Secka A."/>
            <person name="Antonio M."/>
            <person name="Oren A."/>
            <person name="Chaudhuri R.R."/>
            <person name="La Ragione R."/>
            <person name="Hildebrand F."/>
            <person name="Pallen M.J."/>
        </authorList>
    </citation>
    <scope>NUCLEOTIDE SEQUENCE</scope>
    <source>
        <strain evidence="2">B5-657</strain>
    </source>
</reference>
<evidence type="ECO:0000313" key="3">
    <source>
        <dbReference type="Proteomes" id="UP000824229"/>
    </source>
</evidence>
<gene>
    <name evidence="2" type="ORF">H9872_00895</name>
</gene>
<feature type="non-terminal residue" evidence="2">
    <location>
        <position position="218"/>
    </location>
</feature>
<sequence>MKLIDLHAHSTASDGTLTPSELALYAKSKGLSAIALTDHDTIDGIEECQQKGLEVGVMVIPGIEFSADFYGKELHILGYYLDPHHPHLKKKLKELIESRQTRNQEMLDQLAALGFPLTYESLYEDCEDSTIITRAHIANAMLKKGYITDRKEAFSNYIGDGKPAYIPKKRFTTKDCIDLIHEAGGLAVLAHPMLYGYDQKDVTNLIRGLNSEGLDGVE</sequence>
<protein>
    <submittedName>
        <fullName evidence="2">PHP domain-containing protein</fullName>
    </submittedName>
</protein>
<dbReference type="InterPro" id="IPR003141">
    <property type="entry name" value="Pol/His_phosphatase_N"/>
</dbReference>
<dbReference type="EMBL" id="JAHLFQ010000018">
    <property type="protein sequence ID" value="MBU3803302.1"/>
    <property type="molecule type" value="Genomic_DNA"/>
</dbReference>
<dbReference type="Pfam" id="PF02811">
    <property type="entry name" value="PHP"/>
    <property type="match status" value="1"/>
</dbReference>
<dbReference type="PANTHER" id="PTHR42924:SF3">
    <property type="entry name" value="POLYMERASE_HISTIDINOL PHOSPHATASE N-TERMINAL DOMAIN-CONTAINING PROTEIN"/>
    <property type="match status" value="1"/>
</dbReference>
<dbReference type="GO" id="GO:0004534">
    <property type="term" value="F:5'-3' RNA exonuclease activity"/>
    <property type="evidence" value="ECO:0007669"/>
    <property type="project" value="TreeGrafter"/>
</dbReference>
<dbReference type="InterPro" id="IPR016195">
    <property type="entry name" value="Pol/histidinol_Pase-like"/>
</dbReference>
<accession>A0A9E2KAQ4</accession>
<dbReference type="SUPFAM" id="SSF89550">
    <property type="entry name" value="PHP domain-like"/>
    <property type="match status" value="1"/>
</dbReference>
<dbReference type="Gene3D" id="1.10.150.650">
    <property type="match status" value="1"/>
</dbReference>
<dbReference type="AlphaFoldDB" id="A0A9E2KAQ4"/>
<name>A0A9E2KAQ4_9FIRM</name>
<dbReference type="SMART" id="SM00481">
    <property type="entry name" value="POLIIIAc"/>
    <property type="match status" value="1"/>
</dbReference>
<dbReference type="InterPro" id="IPR004013">
    <property type="entry name" value="PHP_dom"/>
</dbReference>
<dbReference type="GO" id="GO:0035312">
    <property type="term" value="F:5'-3' DNA exonuclease activity"/>
    <property type="evidence" value="ECO:0007669"/>
    <property type="project" value="TreeGrafter"/>
</dbReference>
<dbReference type="PANTHER" id="PTHR42924">
    <property type="entry name" value="EXONUCLEASE"/>
    <property type="match status" value="1"/>
</dbReference>
<dbReference type="Gene3D" id="3.20.20.140">
    <property type="entry name" value="Metal-dependent hydrolases"/>
    <property type="match status" value="1"/>
</dbReference>
<dbReference type="CDD" id="cd07438">
    <property type="entry name" value="PHP_HisPPase_AMP"/>
    <property type="match status" value="1"/>
</dbReference>
<dbReference type="Proteomes" id="UP000824229">
    <property type="component" value="Unassembled WGS sequence"/>
</dbReference>
<proteinExistence type="predicted"/>
<organism evidence="2 3">
    <name type="scientific">Candidatus Cellulosilyticum pullistercoris</name>
    <dbReference type="NCBI Taxonomy" id="2838521"/>
    <lineage>
        <taxon>Bacteria</taxon>
        <taxon>Bacillati</taxon>
        <taxon>Bacillota</taxon>
        <taxon>Clostridia</taxon>
        <taxon>Lachnospirales</taxon>
        <taxon>Cellulosilyticaceae</taxon>
        <taxon>Cellulosilyticum</taxon>
    </lineage>
</organism>